<dbReference type="PANTHER" id="PTHR22916">
    <property type="entry name" value="GLYCOSYLTRANSFERASE"/>
    <property type="match status" value="1"/>
</dbReference>
<dbReference type="SUPFAM" id="SSF53448">
    <property type="entry name" value="Nucleotide-diphospho-sugar transferases"/>
    <property type="match status" value="1"/>
</dbReference>
<dbReference type="GO" id="GO:0016757">
    <property type="term" value="F:glycosyltransferase activity"/>
    <property type="evidence" value="ECO:0007669"/>
    <property type="project" value="UniProtKB-KW"/>
</dbReference>
<protein>
    <submittedName>
        <fullName evidence="4">Glycosyl transferase family 2</fullName>
    </submittedName>
    <submittedName>
        <fullName evidence="5">Glycosyltransferase family 2 protein</fullName>
    </submittedName>
</protein>
<evidence type="ECO:0000313" key="5">
    <source>
        <dbReference type="EMBL" id="QOL32655.1"/>
    </source>
</evidence>
<reference evidence="5 7" key="2">
    <citation type="submission" date="2020-10" db="EMBL/GenBank/DDBJ databases">
        <title>Genome sequencing of Bifidobacterium eulemuris_DSMZ_100216.</title>
        <authorList>
            <person name="Kim J."/>
        </authorList>
    </citation>
    <scope>NUCLEOTIDE SEQUENCE [LARGE SCALE GENOMIC DNA]</scope>
    <source>
        <strain evidence="5 7">DSM 100216</strain>
    </source>
</reference>
<dbReference type="AlphaFoldDB" id="A0A261G578"/>
<keyword evidence="2 4" id="KW-0808">Transferase</keyword>
<evidence type="ECO:0000313" key="7">
    <source>
        <dbReference type="Proteomes" id="UP000593943"/>
    </source>
</evidence>
<evidence type="ECO:0000313" key="6">
    <source>
        <dbReference type="Proteomes" id="UP000216057"/>
    </source>
</evidence>
<dbReference type="CDD" id="cd00761">
    <property type="entry name" value="Glyco_tranf_GTA_type"/>
    <property type="match status" value="1"/>
</dbReference>
<dbReference type="KEGG" id="beu:BE0216_09575"/>
<keyword evidence="1" id="KW-0328">Glycosyltransferase</keyword>
<evidence type="ECO:0000256" key="2">
    <source>
        <dbReference type="ARBA" id="ARBA00022679"/>
    </source>
</evidence>
<sequence length="337" mass="38419">MKYDKVSIIIPVFNVVNYIEHCVTSACAQTYGNIEIILVDDGSSDGSGQKCDELAEQDARVRVIHKGNHGVSAARNTGIEAALGQWICFIDGDDYVASDYVEYLLGLAQTFNAPTAVTLDVITPWKKGNQATGKNLLYTPEQATIAMLCYRFPIGVYSKIFRKDFLDANKIRFFEDLIIGEGFNFNCLVMQKAEKIAVGSHTVYYYRKDNPNSVTTKFDAQKWENGLHAINVIRENLSLENKKIMRAFLYTYWRTHTDAYDLIILSHSECKYRDMYEKTLSVTRKYALHSLSVPVSTQNKIRAIIMFIYPKIIPYLMLRRRRKHNAEVSTQGNDGAR</sequence>
<dbReference type="InterPro" id="IPR029044">
    <property type="entry name" value="Nucleotide-diphossugar_trans"/>
</dbReference>
<name>A0A261G578_9BIFI</name>
<gene>
    <name evidence="5" type="ORF">BE0216_09575</name>
    <name evidence="4" type="ORF">BEUL_1736</name>
</gene>
<dbReference type="Pfam" id="PF00535">
    <property type="entry name" value="Glycos_transf_2"/>
    <property type="match status" value="1"/>
</dbReference>
<dbReference type="InterPro" id="IPR001173">
    <property type="entry name" value="Glyco_trans_2-like"/>
</dbReference>
<reference evidence="4 6" key="1">
    <citation type="journal article" date="2017" name="BMC Genomics">
        <title>Comparative genomic and phylogenomic analyses of the Bifidobacteriaceae family.</title>
        <authorList>
            <person name="Lugli G.A."/>
            <person name="Milani C."/>
            <person name="Turroni F."/>
            <person name="Duranti S."/>
            <person name="Mancabelli L."/>
            <person name="Mangifesta M."/>
            <person name="Ferrario C."/>
            <person name="Modesto M."/>
            <person name="Mattarelli P."/>
            <person name="Jiri K."/>
            <person name="van Sinderen D."/>
            <person name="Ventura M."/>
        </authorList>
    </citation>
    <scope>NUCLEOTIDE SEQUENCE [LARGE SCALE GENOMIC DNA]</scope>
    <source>
        <strain evidence="4 6">DSM 100216</strain>
    </source>
</reference>
<dbReference type="Proteomes" id="UP000593943">
    <property type="component" value="Chromosome"/>
</dbReference>
<keyword evidence="7" id="KW-1185">Reference proteome</keyword>
<feature type="domain" description="Glycosyltransferase 2-like" evidence="3">
    <location>
        <begin position="7"/>
        <end position="113"/>
    </location>
</feature>
<accession>A0A261G578</accession>
<proteinExistence type="predicted"/>
<evidence type="ECO:0000256" key="1">
    <source>
        <dbReference type="ARBA" id="ARBA00022676"/>
    </source>
</evidence>
<dbReference type="PANTHER" id="PTHR22916:SF51">
    <property type="entry name" value="GLYCOSYLTRANSFERASE EPSH-RELATED"/>
    <property type="match status" value="1"/>
</dbReference>
<organism evidence="4 6">
    <name type="scientific">Bifidobacterium eulemuris</name>
    <dbReference type="NCBI Taxonomy" id="1765219"/>
    <lineage>
        <taxon>Bacteria</taxon>
        <taxon>Bacillati</taxon>
        <taxon>Actinomycetota</taxon>
        <taxon>Actinomycetes</taxon>
        <taxon>Bifidobacteriales</taxon>
        <taxon>Bifidobacteriaceae</taxon>
        <taxon>Bifidobacterium</taxon>
    </lineage>
</organism>
<dbReference type="Gene3D" id="3.90.550.10">
    <property type="entry name" value="Spore Coat Polysaccharide Biosynthesis Protein SpsA, Chain A"/>
    <property type="match status" value="1"/>
</dbReference>
<evidence type="ECO:0000313" key="4">
    <source>
        <dbReference type="EMBL" id="OZG66572.1"/>
    </source>
</evidence>
<dbReference type="EMBL" id="MWWZ01000009">
    <property type="protein sequence ID" value="OZG66572.1"/>
    <property type="molecule type" value="Genomic_DNA"/>
</dbReference>
<evidence type="ECO:0000259" key="3">
    <source>
        <dbReference type="Pfam" id="PF00535"/>
    </source>
</evidence>
<dbReference type="Proteomes" id="UP000216057">
    <property type="component" value="Unassembled WGS sequence"/>
</dbReference>
<dbReference type="EMBL" id="CP062938">
    <property type="protein sequence ID" value="QOL32655.1"/>
    <property type="molecule type" value="Genomic_DNA"/>
</dbReference>
<dbReference type="OrthoDB" id="3171021at2"/>
<dbReference type="RefSeq" id="WP_143249325.1">
    <property type="nucleotide sequence ID" value="NZ_CP062938.1"/>
</dbReference>